<evidence type="ECO:0000256" key="3">
    <source>
        <dbReference type="ARBA" id="ARBA00023125"/>
    </source>
</evidence>
<name>A0A510JAJ7_9FUSO</name>
<sequence>MNISEFSEKTGLTAYTIRYYEKKNLIKVKRDDKNRRIYDESDIEWIKFIKKLKDTGMLLKDIKVYSDLRYKGDGTISERMELLIKHRKYVKNQIKIWENYLSNLDNKIEIYKSKIRN</sequence>
<dbReference type="PROSITE" id="PS00552">
    <property type="entry name" value="HTH_MERR_1"/>
    <property type="match status" value="1"/>
</dbReference>
<dbReference type="PANTHER" id="PTHR30204">
    <property type="entry name" value="REDOX-CYCLING DRUG-SENSING TRANSCRIPTIONAL ACTIVATOR SOXR"/>
    <property type="match status" value="1"/>
</dbReference>
<protein>
    <submittedName>
        <fullName evidence="5">MerR family transcriptional regulator</fullName>
    </submittedName>
</protein>
<keyword evidence="4" id="KW-0804">Transcription</keyword>
<dbReference type="GO" id="GO:0003677">
    <property type="term" value="F:DNA binding"/>
    <property type="evidence" value="ECO:0007669"/>
    <property type="project" value="UniProtKB-KW"/>
</dbReference>
<evidence type="ECO:0000256" key="4">
    <source>
        <dbReference type="ARBA" id="ARBA00023163"/>
    </source>
</evidence>
<dbReference type="SUPFAM" id="SSF46955">
    <property type="entry name" value="Putative DNA-binding domain"/>
    <property type="match status" value="1"/>
</dbReference>
<evidence type="ECO:0000313" key="5">
    <source>
        <dbReference type="EMBL" id="BBM36217.1"/>
    </source>
</evidence>
<dbReference type="Pfam" id="PF13411">
    <property type="entry name" value="MerR_1"/>
    <property type="match status" value="1"/>
</dbReference>
<dbReference type="SMART" id="SM00422">
    <property type="entry name" value="HTH_MERR"/>
    <property type="match status" value="1"/>
</dbReference>
<evidence type="ECO:0000256" key="1">
    <source>
        <dbReference type="ARBA" id="ARBA00022491"/>
    </source>
</evidence>
<keyword evidence="2" id="KW-0805">Transcription regulation</keyword>
<keyword evidence="1" id="KW-0678">Repressor</keyword>
<dbReference type="PRINTS" id="PR00040">
    <property type="entry name" value="HTHMERR"/>
</dbReference>
<dbReference type="OrthoDB" id="9811174at2"/>
<dbReference type="KEGG" id="lgo:JCM16774_1149"/>
<dbReference type="EMBL" id="AP019822">
    <property type="protein sequence ID" value="BBM36217.1"/>
    <property type="molecule type" value="Genomic_DNA"/>
</dbReference>
<accession>A0A510JAJ7</accession>
<dbReference type="STRING" id="714315.GCA_000516535_01147"/>
<dbReference type="Gene3D" id="1.10.1660.10">
    <property type="match status" value="1"/>
</dbReference>
<dbReference type="PROSITE" id="PS50937">
    <property type="entry name" value="HTH_MERR_2"/>
    <property type="match status" value="1"/>
</dbReference>
<gene>
    <name evidence="5" type="ORF">JCM16774_1149</name>
</gene>
<organism evidence="5 6">
    <name type="scientific">Pseudoleptotrichia goodfellowii</name>
    <dbReference type="NCBI Taxonomy" id="157692"/>
    <lineage>
        <taxon>Bacteria</taxon>
        <taxon>Fusobacteriati</taxon>
        <taxon>Fusobacteriota</taxon>
        <taxon>Fusobacteriia</taxon>
        <taxon>Fusobacteriales</taxon>
        <taxon>Leptotrichiaceae</taxon>
        <taxon>Pseudoleptotrichia</taxon>
    </lineage>
</organism>
<dbReference type="CDD" id="cd01109">
    <property type="entry name" value="HTH_YyaN"/>
    <property type="match status" value="1"/>
</dbReference>
<dbReference type="GO" id="GO:0003700">
    <property type="term" value="F:DNA-binding transcription factor activity"/>
    <property type="evidence" value="ECO:0007669"/>
    <property type="project" value="InterPro"/>
</dbReference>
<dbReference type="RefSeq" id="WP_006806993.1">
    <property type="nucleotide sequence ID" value="NZ_AP019822.1"/>
</dbReference>
<dbReference type="AlphaFoldDB" id="A0A510JAJ7"/>
<dbReference type="InterPro" id="IPR000551">
    <property type="entry name" value="MerR-type_HTH_dom"/>
</dbReference>
<proteinExistence type="predicted"/>
<dbReference type="Proteomes" id="UP000321606">
    <property type="component" value="Chromosome"/>
</dbReference>
<evidence type="ECO:0000256" key="2">
    <source>
        <dbReference type="ARBA" id="ARBA00023015"/>
    </source>
</evidence>
<dbReference type="InterPro" id="IPR047057">
    <property type="entry name" value="MerR_fam"/>
</dbReference>
<dbReference type="PANTHER" id="PTHR30204:SF69">
    <property type="entry name" value="MERR-FAMILY TRANSCRIPTIONAL REGULATOR"/>
    <property type="match status" value="1"/>
</dbReference>
<dbReference type="InterPro" id="IPR009061">
    <property type="entry name" value="DNA-bd_dom_put_sf"/>
</dbReference>
<keyword evidence="3" id="KW-0238">DNA-binding</keyword>
<reference evidence="5 6" key="1">
    <citation type="submission" date="2019-07" db="EMBL/GenBank/DDBJ databases">
        <title>Complete Genome Sequence of Leptotrichia goodfellowii Strain JCM 16774.</title>
        <authorList>
            <person name="Watanabe S."/>
            <person name="Cui L."/>
        </authorList>
    </citation>
    <scope>NUCLEOTIDE SEQUENCE [LARGE SCALE GENOMIC DNA]</scope>
    <source>
        <strain evidence="5 6">JCM16774</strain>
    </source>
</reference>
<evidence type="ECO:0000313" key="6">
    <source>
        <dbReference type="Proteomes" id="UP000321606"/>
    </source>
</evidence>